<gene>
    <name evidence="1" type="ordered locus">Closa_4028</name>
</gene>
<dbReference type="EMBL" id="CP002109">
    <property type="protein sequence ID" value="ADL06539.1"/>
    <property type="molecule type" value="Genomic_DNA"/>
</dbReference>
<dbReference type="PaxDb" id="610130-Closa_4028"/>
<dbReference type="Proteomes" id="UP000001662">
    <property type="component" value="Chromosome"/>
</dbReference>
<organism evidence="1 2">
    <name type="scientific">Lacrimispora saccharolytica (strain ATCC 35040 / DSM 2544 / NRCC 2533 / WM1)</name>
    <name type="common">Clostridium saccharolyticum</name>
    <dbReference type="NCBI Taxonomy" id="610130"/>
    <lineage>
        <taxon>Bacteria</taxon>
        <taxon>Bacillati</taxon>
        <taxon>Bacillota</taxon>
        <taxon>Clostridia</taxon>
        <taxon>Lachnospirales</taxon>
        <taxon>Lachnospiraceae</taxon>
        <taxon>Lacrimispora</taxon>
    </lineage>
</organism>
<keyword evidence="2" id="KW-1185">Reference proteome</keyword>
<dbReference type="eggNOG" id="ENOG5033RHR">
    <property type="taxonomic scope" value="Bacteria"/>
</dbReference>
<reference evidence="1" key="1">
    <citation type="submission" date="2010-07" db="EMBL/GenBank/DDBJ databases">
        <title>Complete sequence of Clostridium saccharolyticum WM1.</title>
        <authorList>
            <consortium name="US DOE Joint Genome Institute"/>
            <person name="Lucas S."/>
            <person name="Copeland A."/>
            <person name="Lapidus A."/>
            <person name="Cheng J.-F."/>
            <person name="Bruce D."/>
            <person name="Goodwin L."/>
            <person name="Pitluck S."/>
            <person name="Chertkov O."/>
            <person name="Detter J.C."/>
            <person name="Han C."/>
            <person name="Tapia R."/>
            <person name="Land M."/>
            <person name="Hauser L."/>
            <person name="Chang Y.-J."/>
            <person name="Jeffries C."/>
            <person name="Kyrpides N."/>
            <person name="Ivanova N."/>
            <person name="Mikhailova N."/>
            <person name="Mouttaki H."/>
            <person name="Lin L."/>
            <person name="Zhou J."/>
            <person name="Hemme C.L."/>
            <person name="Woyke T."/>
        </authorList>
    </citation>
    <scope>NUCLEOTIDE SEQUENCE [LARGE SCALE GENOMIC DNA]</scope>
    <source>
        <strain evidence="1">WM1</strain>
    </source>
</reference>
<dbReference type="AlphaFoldDB" id="D9R1L6"/>
<evidence type="ECO:0000313" key="2">
    <source>
        <dbReference type="Proteomes" id="UP000001662"/>
    </source>
</evidence>
<protein>
    <submittedName>
        <fullName evidence="1">Uncharacterized protein</fullName>
    </submittedName>
</protein>
<dbReference type="RefSeq" id="WP_013274592.1">
    <property type="nucleotide sequence ID" value="NC_014376.1"/>
</dbReference>
<dbReference type="KEGG" id="csh:Closa_4028"/>
<dbReference type="STRING" id="610130.Closa_4028"/>
<evidence type="ECO:0000313" key="1">
    <source>
        <dbReference type="EMBL" id="ADL06539.1"/>
    </source>
</evidence>
<name>D9R1L6_LACSW</name>
<dbReference type="OrthoDB" id="1895416at2"/>
<dbReference type="HOGENOM" id="CLU_695812_0_0_9"/>
<sequence>MNFLKKNSARQELCKKRQEKKLPDMKRRLAWLGALALAFIVLGALAWHFLPMHYARFYLTRSALQTRGCLMDLWGKELKEEGTDETVLKLVADEVEWNGHSVLVLPGGFGISWEEQRNEENTFAQGSLDVYFLGAIRDGIHYWADQENAVISVPGITGAAIRTSQEALKKNIGFSIAPEDRIKLKDRMKTLKNDTVHMMNQSRMEFAGRNENNVTIQALVPSALFDAYLDQIADLLEDGPGKDTKEWAEMLRERKTQGDTQEILFTIDKQLHITEIRIEGLADMSLLLEPHDGLSMKSRVSLDGRELDVNARIYSGNGQAGKRTFQIPELAITYHNERFRLRLKLSGGYEGGKRSSEVLDYGKLSENGENSDGEVLQQQKDEFLKRAGQLGLDFYK</sequence>
<proteinExistence type="predicted"/>
<accession>D9R1L6</accession>